<accession>A0AAW9PY40</accession>
<protein>
    <submittedName>
        <fullName evidence="2">Diversity-generating retroelement protein Avd</fullName>
    </submittedName>
</protein>
<dbReference type="NCBIfam" id="NF033474">
    <property type="entry name" value="DivGenRetAVD"/>
    <property type="match status" value="1"/>
</dbReference>
<organism evidence="2 3">
    <name type="scientific">Tumidithrix elongata BACA0141</name>
    <dbReference type="NCBI Taxonomy" id="2716417"/>
    <lineage>
        <taxon>Bacteria</taxon>
        <taxon>Bacillati</taxon>
        <taxon>Cyanobacteriota</taxon>
        <taxon>Cyanophyceae</taxon>
        <taxon>Pseudanabaenales</taxon>
        <taxon>Pseudanabaenaceae</taxon>
        <taxon>Tumidithrix</taxon>
        <taxon>Tumidithrix elongata</taxon>
    </lineage>
</organism>
<dbReference type="AlphaFoldDB" id="A0AAW9PY40"/>
<dbReference type="RefSeq" id="WP_330483717.1">
    <property type="nucleotide sequence ID" value="NZ_JAZBJZ010000038.1"/>
</dbReference>
<dbReference type="EMBL" id="JAZBJZ010000038">
    <property type="protein sequence ID" value="MEE3717288.1"/>
    <property type="molecule type" value="Genomic_DNA"/>
</dbReference>
<evidence type="ECO:0000313" key="3">
    <source>
        <dbReference type="Proteomes" id="UP001333818"/>
    </source>
</evidence>
<evidence type="ECO:0000259" key="1">
    <source>
        <dbReference type="Pfam" id="PF22296"/>
    </source>
</evidence>
<comment type="caution">
    <text evidence="2">The sequence shown here is derived from an EMBL/GenBank/DDBJ whole genome shotgun (WGS) entry which is preliminary data.</text>
</comment>
<dbReference type="Gene3D" id="1.20.1440.60">
    <property type="entry name" value="23S rRNA-intervening sequence"/>
    <property type="match status" value="1"/>
</dbReference>
<dbReference type="SUPFAM" id="SSF158446">
    <property type="entry name" value="IVS-encoded protein-like"/>
    <property type="match status" value="1"/>
</dbReference>
<name>A0AAW9PY40_9CYAN</name>
<feature type="domain" description="bAvd-like" evidence="1">
    <location>
        <begin position="6"/>
        <end position="107"/>
    </location>
</feature>
<dbReference type="InterPro" id="IPR036583">
    <property type="entry name" value="23S_rRNA_IVS_sf"/>
</dbReference>
<dbReference type="Proteomes" id="UP001333818">
    <property type="component" value="Unassembled WGS sequence"/>
</dbReference>
<keyword evidence="3" id="KW-1185">Reference proteome</keyword>
<dbReference type="Pfam" id="PF22296">
    <property type="entry name" value="bAvd"/>
    <property type="match status" value="1"/>
</dbReference>
<proteinExistence type="predicted"/>
<dbReference type="CDD" id="cd16376">
    <property type="entry name" value="Avd_like"/>
    <property type="match status" value="1"/>
</dbReference>
<sequence length="115" mass="13450">MTELPIVQKTYDLIKWYVPILNRLPHSHKFNLGDRTIAGLYDLLEGLIQARYAKEKLGLLEPLNAKLDLLRHQTRLMLDFDLMKPDRYEYAGKLIAEIGYQLGGWIDQQKRKAKP</sequence>
<evidence type="ECO:0000313" key="2">
    <source>
        <dbReference type="EMBL" id="MEE3717288.1"/>
    </source>
</evidence>
<dbReference type="InterPro" id="IPR055360">
    <property type="entry name" value="bAvd"/>
</dbReference>
<reference evidence="2" key="1">
    <citation type="submission" date="2024-01" db="EMBL/GenBank/DDBJ databases">
        <title>Bank of Algae and Cyanobacteria of the Azores (BACA) strain genomes.</title>
        <authorList>
            <person name="Luz R."/>
            <person name="Cordeiro R."/>
            <person name="Fonseca A."/>
            <person name="Goncalves V."/>
        </authorList>
    </citation>
    <scope>NUCLEOTIDE SEQUENCE</scope>
    <source>
        <strain evidence="2">BACA0141</strain>
    </source>
</reference>
<gene>
    <name evidence="2" type="primary">avd</name>
    <name evidence="2" type="ORF">V2H45_11060</name>
</gene>